<comment type="similarity">
    <text evidence="1">Belongs to the site-specific recombinase resolvase family.</text>
</comment>
<sequence length="335" mass="38626">MVVNPKQAEVVKLIFAEVLSGKGTQKIADDLNNHSVPTKKGGRWTATTVRAILSNEKYTGDIIFQKTYTDSHFNRHTNYGEKDMYMVENHHEAIVSHEDFEAVDAIINQRAKEKGIEKRNGKYQNRYSFSGKIICSECGSTFKRRIHSDGTRKYIAWCCNKHLKQVTECSMLFIRDDDIKTAFVTMMNKLIFGQKFILRPLLDGLRSQNNTESFHKIQELETKIENNVEQSQMLMGLMTKGYLDPALFNKEKNSLAAEDARLRTDKERISHSVNGNLVKVEEVNLLLKFTAKSKMLTAYEDELFENYVERIIAYSRDEIGFELKCGITLRERLVN</sequence>
<dbReference type="InterPro" id="IPR025827">
    <property type="entry name" value="Zn_ribbon_recom_dom"/>
</dbReference>
<dbReference type="PATRIC" id="fig|1121326.3.peg.2697"/>
<keyword evidence="4" id="KW-1185">Reference proteome</keyword>
<dbReference type="AlphaFoldDB" id="A0A162TNY7"/>
<dbReference type="PROSITE" id="PS51737">
    <property type="entry name" value="RECOMBINASE_DNA_BIND"/>
    <property type="match status" value="1"/>
</dbReference>
<dbReference type="InterPro" id="IPR011109">
    <property type="entry name" value="DNA_bind_recombinase_dom"/>
</dbReference>
<evidence type="ECO:0000313" key="3">
    <source>
        <dbReference type="EMBL" id="KZL92871.1"/>
    </source>
</evidence>
<dbReference type="Pfam" id="PF13408">
    <property type="entry name" value="Zn_ribbon_recom"/>
    <property type="match status" value="1"/>
</dbReference>
<evidence type="ECO:0000256" key="1">
    <source>
        <dbReference type="ARBA" id="ARBA00009913"/>
    </source>
</evidence>
<dbReference type="PANTHER" id="PTHR30461">
    <property type="entry name" value="DNA-INVERTASE FROM LAMBDOID PROPHAGE"/>
    <property type="match status" value="1"/>
</dbReference>
<dbReference type="Proteomes" id="UP000076603">
    <property type="component" value="Unassembled WGS sequence"/>
</dbReference>
<dbReference type="PANTHER" id="PTHR30461:SF26">
    <property type="entry name" value="RESOLVASE HOMOLOG YNEB"/>
    <property type="match status" value="1"/>
</dbReference>
<gene>
    <name evidence="3" type="ORF">CLMAG_26850</name>
</gene>
<comment type="caution">
    <text evidence="3">The sequence shown here is derived from an EMBL/GenBank/DDBJ whole genome shotgun (WGS) entry which is preliminary data.</text>
</comment>
<dbReference type="STRING" id="1121326.CLMAG_26850"/>
<protein>
    <submittedName>
        <fullName evidence="3">Recombinase</fullName>
    </submittedName>
</protein>
<organism evidence="3 4">
    <name type="scientific">Clostridium magnum DSM 2767</name>
    <dbReference type="NCBI Taxonomy" id="1121326"/>
    <lineage>
        <taxon>Bacteria</taxon>
        <taxon>Bacillati</taxon>
        <taxon>Bacillota</taxon>
        <taxon>Clostridia</taxon>
        <taxon>Eubacteriales</taxon>
        <taxon>Clostridiaceae</taxon>
        <taxon>Clostridium</taxon>
    </lineage>
</organism>
<evidence type="ECO:0000259" key="2">
    <source>
        <dbReference type="PROSITE" id="PS51737"/>
    </source>
</evidence>
<feature type="domain" description="Recombinase" evidence="2">
    <location>
        <begin position="1"/>
        <end position="113"/>
    </location>
</feature>
<proteinExistence type="inferred from homology"/>
<dbReference type="InterPro" id="IPR038109">
    <property type="entry name" value="DNA_bind_recomb_sf"/>
</dbReference>
<dbReference type="EMBL" id="LWAE01000002">
    <property type="protein sequence ID" value="KZL92871.1"/>
    <property type="molecule type" value="Genomic_DNA"/>
</dbReference>
<dbReference type="InterPro" id="IPR050639">
    <property type="entry name" value="SSR_resolvase"/>
</dbReference>
<dbReference type="Gene3D" id="3.90.1750.20">
    <property type="entry name" value="Putative Large Serine Recombinase, Chain B, Domain 2"/>
    <property type="match status" value="1"/>
</dbReference>
<dbReference type="GO" id="GO:0000150">
    <property type="term" value="F:DNA strand exchange activity"/>
    <property type="evidence" value="ECO:0007669"/>
    <property type="project" value="InterPro"/>
</dbReference>
<reference evidence="3 4" key="1">
    <citation type="submission" date="2016-04" db="EMBL/GenBank/DDBJ databases">
        <title>Genome sequence of Clostridium magnum DSM 2767.</title>
        <authorList>
            <person name="Poehlein A."/>
            <person name="Uhlig R."/>
            <person name="Fischer R."/>
            <person name="Bahl H."/>
            <person name="Daniel R."/>
        </authorList>
    </citation>
    <scope>NUCLEOTIDE SEQUENCE [LARGE SCALE GENOMIC DNA]</scope>
    <source>
        <strain evidence="3 4">DSM 2767</strain>
    </source>
</reference>
<name>A0A162TNY7_9CLOT</name>
<evidence type="ECO:0000313" key="4">
    <source>
        <dbReference type="Proteomes" id="UP000076603"/>
    </source>
</evidence>
<dbReference type="GO" id="GO:0003677">
    <property type="term" value="F:DNA binding"/>
    <property type="evidence" value="ECO:0007669"/>
    <property type="project" value="InterPro"/>
</dbReference>
<dbReference type="Pfam" id="PF07508">
    <property type="entry name" value="Recombinase"/>
    <property type="match status" value="1"/>
</dbReference>
<accession>A0A162TNY7</accession>